<reference evidence="3" key="1">
    <citation type="submission" date="2016-06" db="UniProtKB">
        <authorList>
            <consortium name="WormBaseParasite"/>
        </authorList>
    </citation>
    <scope>IDENTIFICATION</scope>
</reference>
<dbReference type="STRING" id="387005.A0A183HX81"/>
<name>A0A183HX81_9BILA</name>
<evidence type="ECO:0000313" key="1">
    <source>
        <dbReference type="EMBL" id="VDO81870.1"/>
    </source>
</evidence>
<accession>A0A183HX81</accession>
<sequence>MKCTESCPGEGHEDLVAKTVLSAYICKDKLEEFRLVKECMERQDATDSINKCSTECGHPSDATIQLDSSAAALVNPFAFNDNTTQICR</sequence>
<dbReference type="Proteomes" id="UP000267606">
    <property type="component" value="Unassembled WGS sequence"/>
</dbReference>
<gene>
    <name evidence="1" type="ORF">OFLC_LOCUS12094</name>
</gene>
<evidence type="ECO:0000313" key="2">
    <source>
        <dbReference type="Proteomes" id="UP000267606"/>
    </source>
</evidence>
<evidence type="ECO:0000313" key="3">
    <source>
        <dbReference type="WBParaSite" id="OFLC_0001209301-mRNA-1"/>
    </source>
</evidence>
<dbReference type="EMBL" id="UZAJ01018329">
    <property type="protein sequence ID" value="VDO81870.1"/>
    <property type="molecule type" value="Genomic_DNA"/>
</dbReference>
<protein>
    <submittedName>
        <fullName evidence="3">CPG4 domain-containing protein</fullName>
    </submittedName>
</protein>
<keyword evidence="2" id="KW-1185">Reference proteome</keyword>
<dbReference type="AlphaFoldDB" id="A0A183HX81"/>
<organism evidence="3">
    <name type="scientific">Onchocerca flexuosa</name>
    <dbReference type="NCBI Taxonomy" id="387005"/>
    <lineage>
        <taxon>Eukaryota</taxon>
        <taxon>Metazoa</taxon>
        <taxon>Ecdysozoa</taxon>
        <taxon>Nematoda</taxon>
        <taxon>Chromadorea</taxon>
        <taxon>Rhabditida</taxon>
        <taxon>Spirurina</taxon>
        <taxon>Spiruromorpha</taxon>
        <taxon>Filarioidea</taxon>
        <taxon>Onchocercidae</taxon>
        <taxon>Onchocerca</taxon>
    </lineage>
</organism>
<proteinExistence type="predicted"/>
<dbReference type="WBParaSite" id="OFLC_0001209301-mRNA-1">
    <property type="protein sequence ID" value="OFLC_0001209301-mRNA-1"/>
    <property type="gene ID" value="OFLC_0001209301"/>
</dbReference>
<reference evidence="1 2" key="2">
    <citation type="submission" date="2018-11" db="EMBL/GenBank/DDBJ databases">
        <authorList>
            <consortium name="Pathogen Informatics"/>
        </authorList>
    </citation>
    <scope>NUCLEOTIDE SEQUENCE [LARGE SCALE GENOMIC DNA]</scope>
</reference>